<keyword evidence="2" id="KW-1185">Reference proteome</keyword>
<evidence type="ECO:0000313" key="2">
    <source>
        <dbReference type="Proteomes" id="UP000780801"/>
    </source>
</evidence>
<proteinExistence type="predicted"/>
<dbReference type="SUPFAM" id="SSF53474">
    <property type="entry name" value="alpha/beta-Hydrolases"/>
    <property type="match status" value="1"/>
</dbReference>
<accession>A0A9P6FX63</accession>
<comment type="caution">
    <text evidence="1">The sequence shown here is derived from an EMBL/GenBank/DDBJ whole genome shotgun (WGS) entry which is preliminary data.</text>
</comment>
<name>A0A9P6FX63_9FUNG</name>
<dbReference type="Proteomes" id="UP000780801">
    <property type="component" value="Unassembled WGS sequence"/>
</dbReference>
<evidence type="ECO:0008006" key="3">
    <source>
        <dbReference type="Google" id="ProtNLM"/>
    </source>
</evidence>
<dbReference type="PANTHER" id="PTHR47668:SF1">
    <property type="entry name" value="DIENELACTONE HYDROLASE DOMAIN-CONTAINING PROTEIN-RELATED"/>
    <property type="match status" value="1"/>
</dbReference>
<evidence type="ECO:0000313" key="1">
    <source>
        <dbReference type="EMBL" id="KAF9582320.1"/>
    </source>
</evidence>
<dbReference type="PANTHER" id="PTHR47668">
    <property type="entry name" value="DIENELACTONE HYDROLASE FAMILY PROTEIN (AFU_ORTHOLOGUE AFUA_6G01940)"/>
    <property type="match status" value="1"/>
</dbReference>
<organism evidence="1 2">
    <name type="scientific">Lunasporangiospora selenospora</name>
    <dbReference type="NCBI Taxonomy" id="979761"/>
    <lineage>
        <taxon>Eukaryota</taxon>
        <taxon>Fungi</taxon>
        <taxon>Fungi incertae sedis</taxon>
        <taxon>Mucoromycota</taxon>
        <taxon>Mortierellomycotina</taxon>
        <taxon>Mortierellomycetes</taxon>
        <taxon>Mortierellales</taxon>
        <taxon>Mortierellaceae</taxon>
        <taxon>Lunasporangiospora</taxon>
    </lineage>
</organism>
<dbReference type="OrthoDB" id="17560at2759"/>
<dbReference type="AlphaFoldDB" id="A0A9P6FX63"/>
<dbReference type="InterPro" id="IPR029058">
    <property type="entry name" value="AB_hydrolase_fold"/>
</dbReference>
<protein>
    <recommendedName>
        <fullName evidence="3">Dienelactone hydrolase domain-containing protein</fullName>
    </recommendedName>
</protein>
<dbReference type="Gene3D" id="3.40.50.1820">
    <property type="entry name" value="alpha/beta hydrolase"/>
    <property type="match status" value="1"/>
</dbReference>
<sequence length="155" mass="16914">MAFLSTHGHYTNSYVDELILAAVEDLRADGCTSFVIYGQCWGTNIALQAAADERMPFLAAGGPHPSLLTVEMAEKVRCPIILLPSKDEEDLVPIVEVVVDKGFAVPSFHYRFDDQVHGWTGGRGDFSDPHQRKAIEQATEFLASFTDKVVSAASA</sequence>
<gene>
    <name evidence="1" type="ORF">BGW38_000351</name>
</gene>
<reference evidence="1" key="1">
    <citation type="journal article" date="2020" name="Fungal Divers.">
        <title>Resolving the Mortierellaceae phylogeny through synthesis of multi-gene phylogenetics and phylogenomics.</title>
        <authorList>
            <person name="Vandepol N."/>
            <person name="Liber J."/>
            <person name="Desiro A."/>
            <person name="Na H."/>
            <person name="Kennedy M."/>
            <person name="Barry K."/>
            <person name="Grigoriev I.V."/>
            <person name="Miller A.N."/>
            <person name="O'Donnell K."/>
            <person name="Stajich J.E."/>
            <person name="Bonito G."/>
        </authorList>
    </citation>
    <scope>NUCLEOTIDE SEQUENCE</scope>
    <source>
        <strain evidence="1">KOD1015</strain>
    </source>
</reference>
<dbReference type="EMBL" id="JAABOA010001094">
    <property type="protein sequence ID" value="KAF9582320.1"/>
    <property type="molecule type" value="Genomic_DNA"/>
</dbReference>